<organism evidence="1 2">
    <name type="scientific">Croceivirga radicis</name>
    <dbReference type="NCBI Taxonomy" id="1929488"/>
    <lineage>
        <taxon>Bacteria</taxon>
        <taxon>Pseudomonadati</taxon>
        <taxon>Bacteroidota</taxon>
        <taxon>Flavobacteriia</taxon>
        <taxon>Flavobacteriales</taxon>
        <taxon>Flavobacteriaceae</taxon>
        <taxon>Croceivirga</taxon>
    </lineage>
</organism>
<comment type="caution">
    <text evidence="1">The sequence shown here is derived from an EMBL/GenBank/DDBJ whole genome shotgun (WGS) entry which is preliminary data.</text>
</comment>
<proteinExistence type="predicted"/>
<dbReference type="InterPro" id="IPR021428">
    <property type="entry name" value="DUF3078"/>
</dbReference>
<accession>A0A1V6LVJ3</accession>
<dbReference type="EMBL" id="MTBC01000001">
    <property type="protein sequence ID" value="OQD44169.1"/>
    <property type="molecule type" value="Genomic_DNA"/>
</dbReference>
<name>A0A1V6LVJ3_9FLAO</name>
<evidence type="ECO:0000313" key="2">
    <source>
        <dbReference type="Proteomes" id="UP000191680"/>
    </source>
</evidence>
<gene>
    <name evidence="1" type="ORF">BUL40_01030</name>
</gene>
<dbReference type="OrthoDB" id="1198072at2"/>
<dbReference type="Proteomes" id="UP000191680">
    <property type="component" value="Unassembled WGS sequence"/>
</dbReference>
<sequence>MKKILFAVLTVAGVWMGQAQTEEELKATLAEKKDSIAAIQGRANAIQAKIDALPGWKLGAFGTIGGSISQFNNWYAQGFPDNSSGNIGFSFNAFANLQEEKFFWRNALTTNLSWVKFDDKNDPTDDDSFREATDVFNLSSLYGRKLSDKFAVSGLMEYRTTILNNFNDPGYLDLGVGATWTPIQNLVVVIHPLNYNFVFADDDTIFNSSLGAKIVADYTRKIGAVGFKSNLSAFQSYESGDLSNWTWTNSFSYTLWKMIGVGFDFGLRNNKQETLNYVRNLAATPDATATFDSIDNDLQTYWTLGLSYSF</sequence>
<reference evidence="1 2" key="1">
    <citation type="submission" date="2016-12" db="EMBL/GenBank/DDBJ databases">
        <authorList>
            <person name="Song W.-J."/>
            <person name="Kurnit D.M."/>
        </authorList>
    </citation>
    <scope>NUCLEOTIDE SEQUENCE [LARGE SCALE GENOMIC DNA]</scope>
    <source>
        <strain evidence="1 2">HSG9</strain>
    </source>
</reference>
<dbReference type="RefSeq" id="WP_010516147.1">
    <property type="nucleotide sequence ID" value="NZ_AFOE01000001.1"/>
</dbReference>
<dbReference type="AlphaFoldDB" id="A0A1V6LVJ3"/>
<keyword evidence="2" id="KW-1185">Reference proteome</keyword>
<evidence type="ECO:0008006" key="3">
    <source>
        <dbReference type="Google" id="ProtNLM"/>
    </source>
</evidence>
<evidence type="ECO:0000313" key="1">
    <source>
        <dbReference type="EMBL" id="OQD44169.1"/>
    </source>
</evidence>
<dbReference type="Pfam" id="PF11276">
    <property type="entry name" value="DUF3078"/>
    <property type="match status" value="1"/>
</dbReference>
<protein>
    <recommendedName>
        <fullName evidence="3">DUF3078 domain-containing protein</fullName>
    </recommendedName>
</protein>